<dbReference type="OrthoDB" id="7376058at2"/>
<dbReference type="AlphaFoldDB" id="A0A1A2Z5N1"/>
<comment type="caution">
    <text evidence="1">The sequence shown here is derived from an EMBL/GenBank/DDBJ whole genome shotgun (WGS) entry which is preliminary data.</text>
</comment>
<dbReference type="Proteomes" id="UP000091846">
    <property type="component" value="Unassembled WGS sequence"/>
</dbReference>
<reference evidence="1 2" key="1">
    <citation type="submission" date="2016-06" db="EMBL/GenBank/DDBJ databases">
        <authorList>
            <person name="Kjaerup R.B."/>
            <person name="Dalgaard T.S."/>
            <person name="Juul-Madsen H.R."/>
        </authorList>
    </citation>
    <scope>NUCLEOTIDE SEQUENCE [LARGE SCALE GENOMIC DNA]</scope>
    <source>
        <strain evidence="1 2">E1334</strain>
    </source>
</reference>
<protein>
    <submittedName>
        <fullName evidence="1">Uncharacterized protein</fullName>
    </submittedName>
</protein>
<sequence>MAQECDGPDRVIKNGCPLQCRLRYGETADEVVSDQVDWAGLPVNLDFAFSRDQRDKVYWQHLLRRRGTQFGPWRHGALVCVCEAAEERDGAETLQITQITQITSDSH</sequence>
<name>A0A1A2Z5N1_9MYCO</name>
<organism evidence="1 2">
    <name type="scientific">Mycobacterium colombiense</name>
    <dbReference type="NCBI Taxonomy" id="339268"/>
    <lineage>
        <taxon>Bacteria</taxon>
        <taxon>Bacillati</taxon>
        <taxon>Actinomycetota</taxon>
        <taxon>Actinomycetes</taxon>
        <taxon>Mycobacteriales</taxon>
        <taxon>Mycobacteriaceae</taxon>
        <taxon>Mycobacterium</taxon>
        <taxon>Mycobacterium avium complex (MAC)</taxon>
    </lineage>
</organism>
<proteinExistence type="predicted"/>
<accession>A0A1A2Z5N1</accession>
<gene>
    <name evidence="1" type="ORF">A5708_14200</name>
</gene>
<evidence type="ECO:0000313" key="2">
    <source>
        <dbReference type="Proteomes" id="UP000091846"/>
    </source>
</evidence>
<dbReference type="EMBL" id="LZKI01000029">
    <property type="protein sequence ID" value="OBI45580.1"/>
    <property type="molecule type" value="Genomic_DNA"/>
</dbReference>
<evidence type="ECO:0000313" key="1">
    <source>
        <dbReference type="EMBL" id="OBI45580.1"/>
    </source>
</evidence>